<dbReference type="Gene3D" id="2.120.10.30">
    <property type="entry name" value="TolB, C-terminal domain"/>
    <property type="match status" value="1"/>
</dbReference>
<organism evidence="2 3">
    <name type="scientific">Asanoa siamensis</name>
    <dbReference type="NCBI Taxonomy" id="926357"/>
    <lineage>
        <taxon>Bacteria</taxon>
        <taxon>Bacillati</taxon>
        <taxon>Actinomycetota</taxon>
        <taxon>Actinomycetes</taxon>
        <taxon>Micromonosporales</taxon>
        <taxon>Micromonosporaceae</taxon>
        <taxon>Asanoa</taxon>
    </lineage>
</organism>
<protein>
    <recommendedName>
        <fullName evidence="4">WD40 repeat protein</fullName>
    </recommendedName>
</protein>
<dbReference type="Proteomes" id="UP000604117">
    <property type="component" value="Unassembled WGS sequence"/>
</dbReference>
<sequence>MTDRLAGALRETFERLADDGGPPPELAGAALTKARRSRRARIGAGLALACVALAGVALGGAGQRGSQVAAGPGGTAILTYSDIDDPKIDDPGPGDSYSLLLDRETGTYRRIDVRSAVPSPDGDRVLVSDGDDSFGKPARVGVLDRDSGATRWVAAGQVAGFPGTTADGRWTPDGRRILFHLQPKAGPPGVVVVDAETLRAQFLPLPDLAGGEGPVPTADSTGFAMLLAGEGATEVPNGIRFYGLDGTLRRTLPLPDGRLWDTPVLSPGGRLALARPMFEPGPMHVVVVDPETGEVRARVAMSRNGVFVGWADEDHLVLRTSDPRTESDEYWVVDLRGAVTRVIDPLEGIYPQRVYLGPSTGLPESANDLTF</sequence>
<reference evidence="2 3" key="1">
    <citation type="submission" date="2021-01" db="EMBL/GenBank/DDBJ databases">
        <title>Whole genome shotgun sequence of Asanoa siamensis NBRC 107932.</title>
        <authorList>
            <person name="Komaki H."/>
            <person name="Tamura T."/>
        </authorList>
    </citation>
    <scope>NUCLEOTIDE SEQUENCE [LARGE SCALE GENOMIC DNA]</scope>
    <source>
        <strain evidence="2 3">NBRC 107932</strain>
    </source>
</reference>
<dbReference type="EMBL" id="BONE01000029">
    <property type="protein sequence ID" value="GIF74283.1"/>
    <property type="molecule type" value="Genomic_DNA"/>
</dbReference>
<dbReference type="SUPFAM" id="SSF82171">
    <property type="entry name" value="DPP6 N-terminal domain-like"/>
    <property type="match status" value="1"/>
</dbReference>
<keyword evidence="1" id="KW-1133">Transmembrane helix</keyword>
<evidence type="ECO:0000256" key="1">
    <source>
        <dbReference type="SAM" id="Phobius"/>
    </source>
</evidence>
<evidence type="ECO:0000313" key="3">
    <source>
        <dbReference type="Proteomes" id="UP000604117"/>
    </source>
</evidence>
<keyword evidence="3" id="KW-1185">Reference proteome</keyword>
<name>A0ABQ4CSP5_9ACTN</name>
<gene>
    <name evidence="2" type="ORF">Asi02nite_38010</name>
</gene>
<feature type="transmembrane region" description="Helical" evidence="1">
    <location>
        <begin position="42"/>
        <end position="62"/>
    </location>
</feature>
<proteinExistence type="predicted"/>
<evidence type="ECO:0000313" key="2">
    <source>
        <dbReference type="EMBL" id="GIF74283.1"/>
    </source>
</evidence>
<keyword evidence="1" id="KW-0812">Transmembrane</keyword>
<dbReference type="RefSeq" id="WP_203714704.1">
    <property type="nucleotide sequence ID" value="NZ_BONE01000029.1"/>
</dbReference>
<keyword evidence="1" id="KW-0472">Membrane</keyword>
<evidence type="ECO:0008006" key="4">
    <source>
        <dbReference type="Google" id="ProtNLM"/>
    </source>
</evidence>
<comment type="caution">
    <text evidence="2">The sequence shown here is derived from an EMBL/GenBank/DDBJ whole genome shotgun (WGS) entry which is preliminary data.</text>
</comment>
<accession>A0ABQ4CSP5</accession>
<dbReference type="InterPro" id="IPR011042">
    <property type="entry name" value="6-blade_b-propeller_TolB-like"/>
</dbReference>